<comment type="caution">
    <text evidence="17">The sequence shown here is derived from an EMBL/GenBank/DDBJ whole genome shotgun (WGS) entry which is preliminary data.</text>
</comment>
<keyword evidence="7" id="KW-0159">Chromosome partition</keyword>
<dbReference type="GO" id="GO:0005524">
    <property type="term" value="F:ATP binding"/>
    <property type="evidence" value="ECO:0007669"/>
    <property type="project" value="UniProtKB-UniRule"/>
</dbReference>
<dbReference type="GO" id="GO:0005886">
    <property type="term" value="C:plasma membrane"/>
    <property type="evidence" value="ECO:0007669"/>
    <property type="project" value="UniProtKB-SubCell"/>
</dbReference>
<accession>A0A0G0ZAR4</accession>
<evidence type="ECO:0000256" key="13">
    <source>
        <dbReference type="ARBA" id="ARBA00025923"/>
    </source>
</evidence>
<dbReference type="InterPro" id="IPR018541">
    <property type="entry name" value="Ftsk_gamma"/>
</dbReference>
<evidence type="ECO:0000256" key="7">
    <source>
        <dbReference type="ARBA" id="ARBA00022829"/>
    </source>
</evidence>
<keyword evidence="4" id="KW-0132">Cell division</keyword>
<sequence length="712" mass="78959">MAKRKKLKKPTLISSKKPLFDLEDQTKKAILAILFFSFAMIIFLSIWHKAGPFGEIIFKGFNYLFGWGYFVLPVVFLMMAFEFLKSKRKHIYFVTILGAGLFFISILGILEISSENNYAGLAGYAVAISLNKIFGFWASLVFLMSFIFISLLMTLDIPLRIGKYEEDEEDEENYQEESIEQPVVVNQAIAPTKKEERSSSVATAYAEASAGKKATESKDEEEFKIPKIAFGIYNPPVVDLLERIESRPLSGDIKANANIIKRTLQHFGIDVEMSEVNVGPTVTQYTLRPAQGVKLSKIVTLHNDLALALAAHPLRIEAPIPGKALVGIEVPNKSIALVRLGSLLDSDNFKKLGFLNFALGRDVSGAPIFSDLSKMPHLLIAGATGSGKSVCIHSLITSLIWRNGPSQLKFILIDPKRVELAYYRDLPHLLTPVVSDGKKSINALRWAVGEMERRYETLSEYNARDIAGFNSQVLKKKEENLFMPYLVIIIDELADLMASNGREVEGTIIRLAQMARAVGIHLVVSTQRPSVEVLTGLIKANITSRVALQVPSQVDSRTILDMSGAEKLLGNGDMLYLSGDSSKPRRLQGVYVSEKEIKRVVEYIAEKNLTAAVSESEIDNRDISDGDLSAGIDSFNDDFSDDELFASAKEVIFAAKKASASLLQRRLRVGYARAARLLDIFEERGLIGPGDGAKPREVFLEKFSLNETNNEE</sequence>
<comment type="subcellular location">
    <subcellularLocation>
        <location evidence="1">Cell membrane</location>
        <topology evidence="1">Multi-pass membrane protein</topology>
    </subcellularLocation>
</comment>
<feature type="domain" description="FtsK" evidence="16">
    <location>
        <begin position="365"/>
        <end position="557"/>
    </location>
</feature>
<evidence type="ECO:0000313" key="17">
    <source>
        <dbReference type="EMBL" id="KKS45739.1"/>
    </source>
</evidence>
<keyword evidence="3" id="KW-1003">Cell membrane</keyword>
<keyword evidence="10" id="KW-0238">DNA-binding</keyword>
<evidence type="ECO:0000259" key="16">
    <source>
        <dbReference type="PROSITE" id="PS50901"/>
    </source>
</evidence>
<evidence type="ECO:0000256" key="2">
    <source>
        <dbReference type="ARBA" id="ARBA00006474"/>
    </source>
</evidence>
<evidence type="ECO:0000256" key="15">
    <source>
        <dbReference type="SAM" id="Phobius"/>
    </source>
</evidence>
<dbReference type="PANTHER" id="PTHR22683:SF41">
    <property type="entry name" value="DNA TRANSLOCASE FTSK"/>
    <property type="match status" value="1"/>
</dbReference>
<dbReference type="PANTHER" id="PTHR22683">
    <property type="entry name" value="SPORULATION PROTEIN RELATED"/>
    <property type="match status" value="1"/>
</dbReference>
<keyword evidence="5 15" id="KW-0812">Transmembrane</keyword>
<dbReference type="InterPro" id="IPR036390">
    <property type="entry name" value="WH_DNA-bd_sf"/>
</dbReference>
<feature type="transmembrane region" description="Helical" evidence="15">
    <location>
        <begin position="67"/>
        <end position="84"/>
    </location>
</feature>
<feature type="transmembrane region" description="Helical" evidence="15">
    <location>
        <begin position="133"/>
        <end position="155"/>
    </location>
</feature>
<dbReference type="AlphaFoldDB" id="A0A0G0ZAR4"/>
<organism evidence="17 18">
    <name type="scientific">Candidatus Azambacteria bacterium GW2011_GWA1_42_19</name>
    <dbReference type="NCBI Taxonomy" id="1618609"/>
    <lineage>
        <taxon>Bacteria</taxon>
        <taxon>Candidatus Azamiibacteriota</taxon>
    </lineage>
</organism>
<dbReference type="CDD" id="cd01127">
    <property type="entry name" value="TrwB_TraG_TraD_VirD4"/>
    <property type="match status" value="1"/>
</dbReference>
<gene>
    <name evidence="17" type="ORF">UV10_C0015G0012</name>
</gene>
<evidence type="ECO:0000256" key="12">
    <source>
        <dbReference type="ARBA" id="ARBA00023306"/>
    </source>
</evidence>
<proteinExistence type="inferred from homology"/>
<dbReference type="GO" id="GO:0051301">
    <property type="term" value="P:cell division"/>
    <property type="evidence" value="ECO:0007669"/>
    <property type="project" value="UniProtKB-KW"/>
</dbReference>
<dbReference type="Gene3D" id="1.10.10.10">
    <property type="entry name" value="Winged helix-like DNA-binding domain superfamily/Winged helix DNA-binding domain"/>
    <property type="match status" value="1"/>
</dbReference>
<keyword evidence="9 15" id="KW-1133">Transmembrane helix</keyword>
<dbReference type="Gene3D" id="3.40.50.300">
    <property type="entry name" value="P-loop containing nucleotide triphosphate hydrolases"/>
    <property type="match status" value="1"/>
</dbReference>
<comment type="similarity">
    <text evidence="2">Belongs to the FtsK/SpoIIIE/SftA family.</text>
</comment>
<dbReference type="InterPro" id="IPR027417">
    <property type="entry name" value="P-loop_NTPase"/>
</dbReference>
<dbReference type="InterPro" id="IPR003593">
    <property type="entry name" value="AAA+_ATPase"/>
</dbReference>
<keyword evidence="8 14" id="KW-0067">ATP-binding</keyword>
<evidence type="ECO:0000256" key="9">
    <source>
        <dbReference type="ARBA" id="ARBA00022989"/>
    </source>
</evidence>
<dbReference type="Gene3D" id="3.30.980.40">
    <property type="match status" value="1"/>
</dbReference>
<dbReference type="SUPFAM" id="SSF46785">
    <property type="entry name" value="Winged helix' DNA-binding domain"/>
    <property type="match status" value="1"/>
</dbReference>
<evidence type="ECO:0000313" key="18">
    <source>
        <dbReference type="Proteomes" id="UP000034951"/>
    </source>
</evidence>
<keyword evidence="12" id="KW-0131">Cell cycle</keyword>
<dbReference type="InterPro" id="IPR036388">
    <property type="entry name" value="WH-like_DNA-bd_sf"/>
</dbReference>
<reference evidence="17 18" key="1">
    <citation type="journal article" date="2015" name="Nature">
        <title>rRNA introns, odd ribosomes, and small enigmatic genomes across a large radiation of phyla.</title>
        <authorList>
            <person name="Brown C.T."/>
            <person name="Hug L.A."/>
            <person name="Thomas B.C."/>
            <person name="Sharon I."/>
            <person name="Castelle C.J."/>
            <person name="Singh A."/>
            <person name="Wilkins M.J."/>
            <person name="Williams K.H."/>
            <person name="Banfield J.F."/>
        </authorList>
    </citation>
    <scope>NUCLEOTIDE SEQUENCE [LARGE SCALE GENOMIC DNA]</scope>
</reference>
<dbReference type="GO" id="GO:0007059">
    <property type="term" value="P:chromosome segregation"/>
    <property type="evidence" value="ECO:0007669"/>
    <property type="project" value="UniProtKB-KW"/>
</dbReference>
<evidence type="ECO:0000256" key="10">
    <source>
        <dbReference type="ARBA" id="ARBA00023125"/>
    </source>
</evidence>
<dbReference type="PATRIC" id="fig|1618609.3.peg.426"/>
<feature type="transmembrane region" description="Helical" evidence="15">
    <location>
        <begin position="91"/>
        <end position="113"/>
    </location>
</feature>
<dbReference type="Pfam" id="PF17854">
    <property type="entry name" value="FtsK_alpha"/>
    <property type="match status" value="1"/>
</dbReference>
<keyword evidence="6 14" id="KW-0547">Nucleotide-binding</keyword>
<dbReference type="InterPro" id="IPR025199">
    <property type="entry name" value="FtsK_4TM"/>
</dbReference>
<evidence type="ECO:0000256" key="1">
    <source>
        <dbReference type="ARBA" id="ARBA00004651"/>
    </source>
</evidence>
<feature type="transmembrane region" description="Helical" evidence="15">
    <location>
        <begin position="29"/>
        <end position="47"/>
    </location>
</feature>
<dbReference type="SMART" id="SM00843">
    <property type="entry name" value="Ftsk_gamma"/>
    <property type="match status" value="1"/>
</dbReference>
<keyword evidence="11 15" id="KW-0472">Membrane</keyword>
<evidence type="ECO:0000256" key="11">
    <source>
        <dbReference type="ARBA" id="ARBA00023136"/>
    </source>
</evidence>
<evidence type="ECO:0000256" key="8">
    <source>
        <dbReference type="ARBA" id="ARBA00022840"/>
    </source>
</evidence>
<dbReference type="InterPro" id="IPR050206">
    <property type="entry name" value="FtsK/SpoIIIE/SftA"/>
</dbReference>
<evidence type="ECO:0000256" key="4">
    <source>
        <dbReference type="ARBA" id="ARBA00022618"/>
    </source>
</evidence>
<evidence type="ECO:0000256" key="14">
    <source>
        <dbReference type="PROSITE-ProRule" id="PRU00289"/>
    </source>
</evidence>
<dbReference type="SUPFAM" id="SSF52540">
    <property type="entry name" value="P-loop containing nucleoside triphosphate hydrolases"/>
    <property type="match status" value="1"/>
</dbReference>
<feature type="binding site" evidence="14">
    <location>
        <begin position="382"/>
        <end position="389"/>
    </location>
    <ligand>
        <name>ATP</name>
        <dbReference type="ChEBI" id="CHEBI:30616"/>
    </ligand>
</feature>
<dbReference type="Proteomes" id="UP000034951">
    <property type="component" value="Unassembled WGS sequence"/>
</dbReference>
<dbReference type="GO" id="GO:0003677">
    <property type="term" value="F:DNA binding"/>
    <property type="evidence" value="ECO:0007669"/>
    <property type="project" value="UniProtKB-KW"/>
</dbReference>
<evidence type="ECO:0000256" key="3">
    <source>
        <dbReference type="ARBA" id="ARBA00022475"/>
    </source>
</evidence>
<protein>
    <submittedName>
        <fullName evidence="17">Translocase FtsK protein</fullName>
    </submittedName>
</protein>
<dbReference type="SMART" id="SM00382">
    <property type="entry name" value="AAA"/>
    <property type="match status" value="1"/>
</dbReference>
<dbReference type="Pfam" id="PF09397">
    <property type="entry name" value="FtsK_gamma"/>
    <property type="match status" value="1"/>
</dbReference>
<dbReference type="PROSITE" id="PS50901">
    <property type="entry name" value="FTSK"/>
    <property type="match status" value="1"/>
</dbReference>
<evidence type="ECO:0000256" key="6">
    <source>
        <dbReference type="ARBA" id="ARBA00022741"/>
    </source>
</evidence>
<name>A0A0G0ZAR4_9BACT</name>
<evidence type="ECO:0000256" key="5">
    <source>
        <dbReference type="ARBA" id="ARBA00022692"/>
    </source>
</evidence>
<dbReference type="Pfam" id="PF13491">
    <property type="entry name" value="FtsK_4TM"/>
    <property type="match status" value="1"/>
</dbReference>
<dbReference type="Pfam" id="PF01580">
    <property type="entry name" value="FtsK_SpoIIIE"/>
    <property type="match status" value="1"/>
</dbReference>
<comment type="subunit">
    <text evidence="13">Homohexamer. Forms a ring that surrounds DNA.</text>
</comment>
<dbReference type="InterPro" id="IPR002543">
    <property type="entry name" value="FtsK_dom"/>
</dbReference>
<dbReference type="EMBL" id="LCDE01000015">
    <property type="protein sequence ID" value="KKS45739.1"/>
    <property type="molecule type" value="Genomic_DNA"/>
</dbReference>
<dbReference type="InterPro" id="IPR041027">
    <property type="entry name" value="FtsK_alpha"/>
</dbReference>